<dbReference type="PANTHER" id="PTHR31672:SF13">
    <property type="entry name" value="F-BOX PROTEIN CPR30-LIKE"/>
    <property type="match status" value="1"/>
</dbReference>
<dbReference type="InterPro" id="IPR011043">
    <property type="entry name" value="Gal_Oxase/kelch_b-propeller"/>
</dbReference>
<protein>
    <recommendedName>
        <fullName evidence="1">F-box domain-containing protein</fullName>
    </recommendedName>
</protein>
<dbReference type="SMART" id="SM00256">
    <property type="entry name" value="FBOX"/>
    <property type="match status" value="1"/>
</dbReference>
<keyword evidence="3" id="KW-1185">Reference proteome</keyword>
<dbReference type="InterPro" id="IPR001810">
    <property type="entry name" value="F-box_dom"/>
</dbReference>
<dbReference type="InterPro" id="IPR013187">
    <property type="entry name" value="F-box-assoc_dom_typ3"/>
</dbReference>
<dbReference type="SUPFAM" id="SSF81383">
    <property type="entry name" value="F-box domain"/>
    <property type="match status" value="1"/>
</dbReference>
<dbReference type="PANTHER" id="PTHR31672">
    <property type="entry name" value="BNACNNG10540D PROTEIN"/>
    <property type="match status" value="1"/>
</dbReference>
<dbReference type="EMBL" id="CAMAPF010000035">
    <property type="protein sequence ID" value="CAH9080570.1"/>
    <property type="molecule type" value="Genomic_DNA"/>
</dbReference>
<dbReference type="Gene3D" id="2.120.10.80">
    <property type="entry name" value="Kelch-type beta propeller"/>
    <property type="match status" value="1"/>
</dbReference>
<dbReference type="Pfam" id="PF08268">
    <property type="entry name" value="FBA_3"/>
    <property type="match status" value="1"/>
</dbReference>
<evidence type="ECO:0000313" key="3">
    <source>
        <dbReference type="Proteomes" id="UP001152523"/>
    </source>
</evidence>
<dbReference type="InterPro" id="IPR015915">
    <property type="entry name" value="Kelch-typ_b-propeller"/>
</dbReference>
<gene>
    <name evidence="2" type="ORF">CEPIT_LOCUS7349</name>
</gene>
<feature type="domain" description="F-box" evidence="1">
    <location>
        <begin position="7"/>
        <end position="54"/>
    </location>
</feature>
<sequence>MKPAEMSSGIPFLSIDIISNVLQQLPVKSLLRFQTVCKLWKNIIKSPSFIASHLEHSIRENPSLIIVRHFYRNNSFHLYCLDRDMKLSRVPKDPLIDSFKSVRIFRSCNGVLCVQVDLLPGTLPSLYLWNPATREVMQVPRIRTIMNSCWICSLGFAASPTVNDLKIVLVISISTRGDVSNVVEVYSLSTNSWKKIHMASLKDMDFRPHCITSNGSIFWFATMGGLTSHGGDHTNVIVSFDLEMDEFRLVTPPPSSRNKIANLTLYENRLAVFHYSNPSNIGNTPEELWVVEEGIGGSWSKVLTFGPYPYYVLPLTIWRNKIFFNVFPEYSVEGNNEIGDAGSFLFDLTSNEVKVCSSRRYDIYSVQRYVESLVLLRNFHKGKQ</sequence>
<dbReference type="Proteomes" id="UP001152523">
    <property type="component" value="Unassembled WGS sequence"/>
</dbReference>
<evidence type="ECO:0000313" key="2">
    <source>
        <dbReference type="EMBL" id="CAH9080570.1"/>
    </source>
</evidence>
<dbReference type="InterPro" id="IPR050796">
    <property type="entry name" value="SCF_F-box_component"/>
</dbReference>
<name>A0AAV0CLT7_9ASTE</name>
<dbReference type="InterPro" id="IPR017451">
    <property type="entry name" value="F-box-assoc_interact_dom"/>
</dbReference>
<comment type="caution">
    <text evidence="2">The sequence shown here is derived from an EMBL/GenBank/DDBJ whole genome shotgun (WGS) entry which is preliminary data.</text>
</comment>
<dbReference type="PROSITE" id="PS50181">
    <property type="entry name" value="FBOX"/>
    <property type="match status" value="1"/>
</dbReference>
<reference evidence="2" key="1">
    <citation type="submission" date="2022-07" db="EMBL/GenBank/DDBJ databases">
        <authorList>
            <person name="Macas J."/>
            <person name="Novak P."/>
            <person name="Neumann P."/>
        </authorList>
    </citation>
    <scope>NUCLEOTIDE SEQUENCE</scope>
</reference>
<dbReference type="Pfam" id="PF00646">
    <property type="entry name" value="F-box"/>
    <property type="match status" value="1"/>
</dbReference>
<dbReference type="SUPFAM" id="SSF50965">
    <property type="entry name" value="Galactose oxidase, central domain"/>
    <property type="match status" value="1"/>
</dbReference>
<evidence type="ECO:0000259" key="1">
    <source>
        <dbReference type="PROSITE" id="PS50181"/>
    </source>
</evidence>
<dbReference type="Gene3D" id="1.20.1280.50">
    <property type="match status" value="1"/>
</dbReference>
<dbReference type="AlphaFoldDB" id="A0AAV0CLT7"/>
<accession>A0AAV0CLT7</accession>
<proteinExistence type="predicted"/>
<dbReference type="NCBIfam" id="TIGR01640">
    <property type="entry name" value="F_box_assoc_1"/>
    <property type="match status" value="1"/>
</dbReference>
<dbReference type="InterPro" id="IPR036047">
    <property type="entry name" value="F-box-like_dom_sf"/>
</dbReference>
<organism evidence="2 3">
    <name type="scientific">Cuscuta epithymum</name>
    <dbReference type="NCBI Taxonomy" id="186058"/>
    <lineage>
        <taxon>Eukaryota</taxon>
        <taxon>Viridiplantae</taxon>
        <taxon>Streptophyta</taxon>
        <taxon>Embryophyta</taxon>
        <taxon>Tracheophyta</taxon>
        <taxon>Spermatophyta</taxon>
        <taxon>Magnoliopsida</taxon>
        <taxon>eudicotyledons</taxon>
        <taxon>Gunneridae</taxon>
        <taxon>Pentapetalae</taxon>
        <taxon>asterids</taxon>
        <taxon>lamiids</taxon>
        <taxon>Solanales</taxon>
        <taxon>Convolvulaceae</taxon>
        <taxon>Cuscuteae</taxon>
        <taxon>Cuscuta</taxon>
        <taxon>Cuscuta subgen. Cuscuta</taxon>
    </lineage>
</organism>